<proteinExistence type="predicted"/>
<accession>A0ABW8BX80</accession>
<protein>
    <submittedName>
        <fullName evidence="1">Uncharacterized protein</fullName>
    </submittedName>
</protein>
<sequence>MALLRLLTNPPILVGSVRLEQAYTRGLTHNPHRTASAHRRV</sequence>
<dbReference type="EMBL" id="JBITWC010000040">
    <property type="protein sequence ID" value="MFI8751830.1"/>
    <property type="molecule type" value="Genomic_DNA"/>
</dbReference>
<gene>
    <name evidence="1" type="ORF">ACIGG6_17750</name>
</gene>
<dbReference type="Proteomes" id="UP001614338">
    <property type="component" value="Unassembled WGS sequence"/>
</dbReference>
<evidence type="ECO:0000313" key="2">
    <source>
        <dbReference type="Proteomes" id="UP001614338"/>
    </source>
</evidence>
<organism evidence="1 2">
    <name type="scientific">Vreelandella lionensis</name>
    <dbReference type="NCBI Taxonomy" id="1144478"/>
    <lineage>
        <taxon>Bacteria</taxon>
        <taxon>Pseudomonadati</taxon>
        <taxon>Pseudomonadota</taxon>
        <taxon>Gammaproteobacteria</taxon>
        <taxon>Oceanospirillales</taxon>
        <taxon>Halomonadaceae</taxon>
        <taxon>Vreelandella</taxon>
    </lineage>
</organism>
<name>A0ABW8BX80_9GAMM</name>
<keyword evidence="2" id="KW-1185">Reference proteome</keyword>
<comment type="caution">
    <text evidence="1">The sequence shown here is derived from an EMBL/GenBank/DDBJ whole genome shotgun (WGS) entry which is preliminary data.</text>
</comment>
<dbReference type="RefSeq" id="WP_399846374.1">
    <property type="nucleotide sequence ID" value="NZ_JBITWC010000040.1"/>
</dbReference>
<evidence type="ECO:0000313" key="1">
    <source>
        <dbReference type="EMBL" id="MFI8751830.1"/>
    </source>
</evidence>
<reference evidence="1 2" key="1">
    <citation type="submission" date="2024-10" db="EMBL/GenBank/DDBJ databases">
        <title>The Natural Products Discovery Center: Release of the First 8490 Sequenced Strains for Exploring Actinobacteria Biosynthetic Diversity.</title>
        <authorList>
            <person name="Kalkreuter E."/>
            <person name="Kautsar S.A."/>
            <person name="Yang D."/>
            <person name="Bader C.D."/>
            <person name="Teijaro C.N."/>
            <person name="Fluegel L."/>
            <person name="Davis C.M."/>
            <person name="Simpson J.R."/>
            <person name="Lauterbach L."/>
            <person name="Steele A.D."/>
            <person name="Gui C."/>
            <person name="Meng S."/>
            <person name="Li G."/>
            <person name="Viehrig K."/>
            <person name="Ye F."/>
            <person name="Su P."/>
            <person name="Kiefer A.F."/>
            <person name="Nichols A."/>
            <person name="Cepeda A.J."/>
            <person name="Yan W."/>
            <person name="Fan B."/>
            <person name="Jiang Y."/>
            <person name="Adhikari A."/>
            <person name="Zheng C.-J."/>
            <person name="Schuster L."/>
            <person name="Cowan T.M."/>
            <person name="Smanski M.J."/>
            <person name="Chevrette M.G."/>
            <person name="De Carvalho L.P.S."/>
            <person name="Shen B."/>
        </authorList>
    </citation>
    <scope>NUCLEOTIDE SEQUENCE [LARGE SCALE GENOMIC DNA]</scope>
    <source>
        <strain evidence="1 2">NPDC077409</strain>
    </source>
</reference>